<dbReference type="SUPFAM" id="SSF54637">
    <property type="entry name" value="Thioesterase/thiol ester dehydrase-isomerase"/>
    <property type="match status" value="1"/>
</dbReference>
<dbReference type="InterPro" id="IPR029069">
    <property type="entry name" value="HotDog_dom_sf"/>
</dbReference>
<dbReference type="AlphaFoldDB" id="A0A8J3LPB7"/>
<proteinExistence type="predicted"/>
<dbReference type="Gene3D" id="3.10.129.10">
    <property type="entry name" value="Hotdog Thioesterase"/>
    <property type="match status" value="1"/>
</dbReference>
<accession>A0A8J3LPB7</accession>
<dbReference type="Proteomes" id="UP000653674">
    <property type="component" value="Unassembled WGS sequence"/>
</dbReference>
<comment type="caution">
    <text evidence="1">The sequence shown here is derived from an EMBL/GenBank/DDBJ whole genome shotgun (WGS) entry which is preliminary data.</text>
</comment>
<organism evidence="1 2">
    <name type="scientific">Planosporangium flavigriseum</name>
    <dbReference type="NCBI Taxonomy" id="373681"/>
    <lineage>
        <taxon>Bacteria</taxon>
        <taxon>Bacillati</taxon>
        <taxon>Actinomycetota</taxon>
        <taxon>Actinomycetes</taxon>
        <taxon>Micromonosporales</taxon>
        <taxon>Micromonosporaceae</taxon>
        <taxon>Planosporangium</taxon>
    </lineage>
</organism>
<dbReference type="CDD" id="cd03443">
    <property type="entry name" value="PaaI_thioesterase"/>
    <property type="match status" value="1"/>
</dbReference>
<evidence type="ECO:0000313" key="1">
    <source>
        <dbReference type="EMBL" id="GIG74390.1"/>
    </source>
</evidence>
<dbReference type="Pfam" id="PF14539">
    <property type="entry name" value="DUF4442"/>
    <property type="match status" value="1"/>
</dbReference>
<sequence length="158" mass="16670">MAALPDLETLAATMTAAVPFARTLGIRYLEVEPDDAGGVRVVVALPDVAEFHNHVGGPHAGAMFTLGETASGAVVMAAFGAQLERATPLAVRADIAYRKLALGEVRATARLARPVADVVAELDAGRRPEFEVSVEIATLDGTVTGEMRVLWTLRPNRP</sequence>
<keyword evidence="2" id="KW-1185">Reference proteome</keyword>
<protein>
    <submittedName>
        <fullName evidence="1">DUF4442 domain-containing protein</fullName>
    </submittedName>
</protein>
<gene>
    <name evidence="1" type="ORF">Pfl04_27940</name>
</gene>
<name>A0A8J3LPB7_9ACTN</name>
<evidence type="ECO:0000313" key="2">
    <source>
        <dbReference type="Proteomes" id="UP000653674"/>
    </source>
</evidence>
<dbReference type="InterPro" id="IPR027961">
    <property type="entry name" value="DUF4442"/>
</dbReference>
<dbReference type="EMBL" id="BONU01000017">
    <property type="protein sequence ID" value="GIG74390.1"/>
    <property type="molecule type" value="Genomic_DNA"/>
</dbReference>
<reference evidence="1" key="1">
    <citation type="submission" date="2021-01" db="EMBL/GenBank/DDBJ databases">
        <title>Whole genome shotgun sequence of Planosporangium flavigriseum NBRC 105377.</title>
        <authorList>
            <person name="Komaki H."/>
            <person name="Tamura T."/>
        </authorList>
    </citation>
    <scope>NUCLEOTIDE SEQUENCE</scope>
    <source>
        <strain evidence="1">NBRC 105377</strain>
    </source>
</reference>
<dbReference type="RefSeq" id="WP_168078997.1">
    <property type="nucleotide sequence ID" value="NZ_BAAAQJ010000009.1"/>
</dbReference>